<dbReference type="Proteomes" id="UP000217257">
    <property type="component" value="Chromosome"/>
</dbReference>
<organism evidence="3 4">
    <name type="scientific">Cystobacter fuscus</name>
    <dbReference type="NCBI Taxonomy" id="43"/>
    <lineage>
        <taxon>Bacteria</taxon>
        <taxon>Pseudomonadati</taxon>
        <taxon>Myxococcota</taxon>
        <taxon>Myxococcia</taxon>
        <taxon>Myxococcales</taxon>
        <taxon>Cystobacterineae</taxon>
        <taxon>Archangiaceae</taxon>
        <taxon>Cystobacter</taxon>
    </lineage>
</organism>
<reference evidence="3 4" key="1">
    <citation type="submission" date="2017-06" db="EMBL/GenBank/DDBJ databases">
        <title>Sequencing and comparative analysis of myxobacterial genomes.</title>
        <authorList>
            <person name="Rupp O."/>
            <person name="Goesmann A."/>
            <person name="Sogaard-Andersen L."/>
        </authorList>
    </citation>
    <scope>NUCLEOTIDE SEQUENCE [LARGE SCALE GENOMIC DNA]</scope>
    <source>
        <strain evidence="3 4">DSM 52655</strain>
    </source>
</reference>
<evidence type="ECO:0000256" key="1">
    <source>
        <dbReference type="PROSITE-ProRule" id="PRU00325"/>
    </source>
</evidence>
<evidence type="ECO:0000259" key="2">
    <source>
        <dbReference type="PROSITE" id="PS50966"/>
    </source>
</evidence>
<sequence length="674" mass="71666">MSRADLLALTPQAIASLSNLGLVKRAQKDLEQGKGPRLEELADGTVVGTFEDGIITRLVPGKAFKDNPCSCGAATVCRHRVATALAYPAFIATSAVPPPAEVKAEAPWSPGAVDDAELARVLPRRALDRAERFRKRGYLAQVRRGTFEGEDIPSVALATCTVRFLVPRDLSHARCDCSLGTGCEHLPLAIWAFRAADEKDPTRREVSVEVARGSVTSTVGGAALDTAGDLVRYLLLEGVQHASQGLAGRFAVARAGLEEARMMWPLLALEELEELLGAYVSRAARYDAPRFTSVLTEFFARMRASRKPGPVPPRAVLGMDEAPETELDYVRLVSLGIRLFAEGRERRAEVVLADPDTAGLLVVRRAFTYAEDQTPEDGARLGRRQGAPGVTLEALASGLVQASGAKRCTNRLILFPSSTQGLQRTSMTPQSGDWSQLPEPLLVNDVRALESAWRARPPRFLRPRLLAENVHAFAISRVGEVTYAPGAQEVHAELEDSRGHGFRVELSHRSVAPGALDALAGALTGKNGPPHYVSGEVRRTARGLVVEPMALSCENGVVALDVQPAATTGKLCTAADAPALPPLAAALAEVEGCLADSVHQGLRHVPPAWTTRLDTVATRARGLGLKRLAEDLGALGAALARARASGAAGDEAALAETWASAALRTQVGHEQLGG</sequence>
<keyword evidence="1" id="KW-0862">Zinc</keyword>
<name>A0A250IWA1_9BACT</name>
<keyword evidence="1" id="KW-0479">Metal-binding</keyword>
<dbReference type="EMBL" id="CP022098">
    <property type="protein sequence ID" value="ATB35558.1"/>
    <property type="molecule type" value="Genomic_DNA"/>
</dbReference>
<proteinExistence type="predicted"/>
<dbReference type="KEGG" id="cfus:CYFUS_000971"/>
<evidence type="ECO:0000313" key="3">
    <source>
        <dbReference type="EMBL" id="ATB35558.1"/>
    </source>
</evidence>
<keyword evidence="1" id="KW-0863">Zinc-finger</keyword>
<dbReference type="PROSITE" id="PS50966">
    <property type="entry name" value="ZF_SWIM"/>
    <property type="match status" value="1"/>
</dbReference>
<protein>
    <recommendedName>
        <fullName evidence="2">SWIM-type domain-containing protein</fullName>
    </recommendedName>
</protein>
<accession>A0A250IWA1</accession>
<gene>
    <name evidence="3" type="ORF">CYFUS_000971</name>
</gene>
<evidence type="ECO:0000313" key="4">
    <source>
        <dbReference type="Proteomes" id="UP000217257"/>
    </source>
</evidence>
<dbReference type="AlphaFoldDB" id="A0A250IWA1"/>
<dbReference type="RefSeq" id="WP_095984170.1">
    <property type="nucleotide sequence ID" value="NZ_CP022098.1"/>
</dbReference>
<feature type="domain" description="SWIM-type" evidence="2">
    <location>
        <begin position="54"/>
        <end position="88"/>
    </location>
</feature>
<dbReference type="GO" id="GO:0008270">
    <property type="term" value="F:zinc ion binding"/>
    <property type="evidence" value="ECO:0007669"/>
    <property type="project" value="UniProtKB-KW"/>
</dbReference>
<dbReference type="InterPro" id="IPR007527">
    <property type="entry name" value="Znf_SWIM"/>
</dbReference>